<evidence type="ECO:0000313" key="2">
    <source>
        <dbReference type="EMBL" id="NVD37366.1"/>
    </source>
</evidence>
<protein>
    <recommendedName>
        <fullName evidence="4">Transmembrane protein</fullName>
    </recommendedName>
</protein>
<dbReference type="EMBL" id="JABWDU010000001">
    <property type="protein sequence ID" value="NVD37366.1"/>
    <property type="molecule type" value="Genomic_DNA"/>
</dbReference>
<keyword evidence="1" id="KW-1133">Transmembrane helix</keyword>
<name>A0A7Y6UKK2_9HYPH</name>
<keyword evidence="1" id="KW-0472">Membrane</keyword>
<organism evidence="2 3">
    <name type="scientific">Ensifer oleiphilus</name>
    <dbReference type="NCBI Taxonomy" id="2742698"/>
    <lineage>
        <taxon>Bacteria</taxon>
        <taxon>Pseudomonadati</taxon>
        <taxon>Pseudomonadota</taxon>
        <taxon>Alphaproteobacteria</taxon>
        <taxon>Hyphomicrobiales</taxon>
        <taxon>Rhizobiaceae</taxon>
        <taxon>Sinorhizobium/Ensifer group</taxon>
        <taxon>Ensifer</taxon>
    </lineage>
</organism>
<proteinExistence type="predicted"/>
<sequence length="284" mass="31313">MKKPGVSFAQPRPLIRWSVHAAIVILLTALTQIGGLAWLAAMLLSRRFRGTRRAIAVLAMFVPLYGLGSALASVVAPVFGRVPLPCLAEQGATMHMQSMLYCVLNRQYVVPELKTAALALSAHMNSSFPGTTTLTLDGNFPFFDGFPLLPHLSHSDGRKLDIAFYYNDVAGVFRDGETRSPLGYFAFEQLREGAASPCEGRDDVVTMRWDLAALQSLWSPMALEEKRTSEAIRWLSDEGRAYGVAKIFVEPHLAERLGVSAETIKFQGCRAARHDDHIHIQVSK</sequence>
<keyword evidence="3" id="KW-1185">Reference proteome</keyword>
<dbReference type="Gene3D" id="3.30.1380.10">
    <property type="match status" value="1"/>
</dbReference>
<accession>A0A7Y6UKK2</accession>
<dbReference type="AlphaFoldDB" id="A0A7Y6UKK2"/>
<feature type="transmembrane region" description="Helical" evidence="1">
    <location>
        <begin position="56"/>
        <end position="79"/>
    </location>
</feature>
<gene>
    <name evidence="2" type="ORF">HT585_00750</name>
</gene>
<evidence type="ECO:0008006" key="4">
    <source>
        <dbReference type="Google" id="ProtNLM"/>
    </source>
</evidence>
<keyword evidence="1" id="KW-0812">Transmembrane</keyword>
<evidence type="ECO:0000313" key="3">
    <source>
        <dbReference type="Proteomes" id="UP000520198"/>
    </source>
</evidence>
<feature type="transmembrane region" description="Helical" evidence="1">
    <location>
        <begin position="20"/>
        <end position="44"/>
    </location>
</feature>
<reference evidence="2 3" key="1">
    <citation type="submission" date="2020-06" db="EMBL/GenBank/DDBJ databases">
        <authorList>
            <person name="Grouzdev D.S."/>
        </authorList>
    </citation>
    <scope>NUCLEOTIDE SEQUENCE [LARGE SCALE GENOMIC DNA]</scope>
    <source>
        <strain evidence="2 3">HO-A22</strain>
    </source>
</reference>
<dbReference type="Proteomes" id="UP000520198">
    <property type="component" value="Unassembled WGS sequence"/>
</dbReference>
<dbReference type="InterPro" id="IPR009045">
    <property type="entry name" value="Zn_M74/Hedgehog-like"/>
</dbReference>
<comment type="caution">
    <text evidence="2">The sequence shown here is derived from an EMBL/GenBank/DDBJ whole genome shotgun (WGS) entry which is preliminary data.</text>
</comment>
<dbReference type="RefSeq" id="WP_176351183.1">
    <property type="nucleotide sequence ID" value="NZ_JABWDU010000001.1"/>
</dbReference>
<evidence type="ECO:0000256" key="1">
    <source>
        <dbReference type="SAM" id="Phobius"/>
    </source>
</evidence>